<evidence type="ECO:0000313" key="3">
    <source>
        <dbReference type="Proteomes" id="UP000712600"/>
    </source>
</evidence>
<feature type="region of interest" description="Disordered" evidence="1">
    <location>
        <begin position="216"/>
        <end position="242"/>
    </location>
</feature>
<dbReference type="EMBL" id="QGKX02000088">
    <property type="protein sequence ID" value="KAF3587981.1"/>
    <property type="molecule type" value="Genomic_DNA"/>
</dbReference>
<accession>A0A8S9S2Z5</accession>
<evidence type="ECO:0000256" key="1">
    <source>
        <dbReference type="SAM" id="MobiDB-lite"/>
    </source>
</evidence>
<name>A0A8S9S2Z5_BRACR</name>
<feature type="compositionally biased region" description="Polar residues" evidence="1">
    <location>
        <begin position="218"/>
        <end position="230"/>
    </location>
</feature>
<dbReference type="Proteomes" id="UP000712600">
    <property type="component" value="Unassembled WGS sequence"/>
</dbReference>
<dbReference type="AlphaFoldDB" id="A0A8S9S2Z5"/>
<reference evidence="2" key="1">
    <citation type="submission" date="2019-12" db="EMBL/GenBank/DDBJ databases">
        <title>Genome sequencing and annotation of Brassica cretica.</title>
        <authorList>
            <person name="Studholme D.J."/>
            <person name="Sarris P."/>
        </authorList>
    </citation>
    <scope>NUCLEOTIDE SEQUENCE</scope>
    <source>
        <strain evidence="2">PFS-109/04</strain>
        <tissue evidence="2">Leaf</tissue>
    </source>
</reference>
<sequence>MKTPRSSLSIDGPRLMTNLPRRRHYIYFCEISQPQPPGGKKRCILIRSKAHAVGDTSSTEDNTLLTSVARSNTGITYEFLLVPAGPGPKSPVRPLQPLVPAGSGSQSQIRPLEYLVAAGARRVVPGNTACIPDNHQENAFEYSSSSVGVVPRKKPCPSGGNTAAPPSAKEPEKMLNSTSRDAGLYILNSFEANGSKRRRRTLVPLLFIQKKKAKPFGSRSQLPGSRSQLPGSGFQLPGSRSQLPEPDQFLPLGQFGLGVLEDHSTLAMKAQGWRTVVTTRFEHKALQKIISRRVQNLGISPRPLSTSGKLILLQGTQGIIAKKCKSPGDPIISCFSRRGKQQSLALGFSLIPAPSKSDSGFPQKQQAAQELDSG</sequence>
<proteinExistence type="predicted"/>
<protein>
    <submittedName>
        <fullName evidence="2">Uncharacterized protein</fullName>
    </submittedName>
</protein>
<feature type="region of interest" description="Disordered" evidence="1">
    <location>
        <begin position="151"/>
        <end position="175"/>
    </location>
</feature>
<feature type="compositionally biased region" description="Polar residues" evidence="1">
    <location>
        <begin position="356"/>
        <end position="368"/>
    </location>
</feature>
<gene>
    <name evidence="2" type="ORF">F2Q69_00030750</name>
</gene>
<feature type="region of interest" description="Disordered" evidence="1">
    <location>
        <begin position="354"/>
        <end position="374"/>
    </location>
</feature>
<evidence type="ECO:0000313" key="2">
    <source>
        <dbReference type="EMBL" id="KAF3587981.1"/>
    </source>
</evidence>
<organism evidence="2 3">
    <name type="scientific">Brassica cretica</name>
    <name type="common">Mustard</name>
    <dbReference type="NCBI Taxonomy" id="69181"/>
    <lineage>
        <taxon>Eukaryota</taxon>
        <taxon>Viridiplantae</taxon>
        <taxon>Streptophyta</taxon>
        <taxon>Embryophyta</taxon>
        <taxon>Tracheophyta</taxon>
        <taxon>Spermatophyta</taxon>
        <taxon>Magnoliopsida</taxon>
        <taxon>eudicotyledons</taxon>
        <taxon>Gunneridae</taxon>
        <taxon>Pentapetalae</taxon>
        <taxon>rosids</taxon>
        <taxon>malvids</taxon>
        <taxon>Brassicales</taxon>
        <taxon>Brassicaceae</taxon>
        <taxon>Brassiceae</taxon>
        <taxon>Brassica</taxon>
    </lineage>
</organism>
<comment type="caution">
    <text evidence="2">The sequence shown here is derived from an EMBL/GenBank/DDBJ whole genome shotgun (WGS) entry which is preliminary data.</text>
</comment>